<proteinExistence type="predicted"/>
<keyword evidence="1" id="KW-0489">Methyltransferase</keyword>
<keyword evidence="5" id="KW-1185">Reference proteome</keyword>
<name>A0A2T6KLV9_9RHOB</name>
<dbReference type="Proteomes" id="UP000244523">
    <property type="component" value="Unassembled WGS sequence"/>
</dbReference>
<keyword evidence="2" id="KW-0808">Transferase</keyword>
<dbReference type="InterPro" id="IPR050602">
    <property type="entry name" value="Malonyl-ACP_OMT"/>
</dbReference>
<evidence type="ECO:0000256" key="1">
    <source>
        <dbReference type="ARBA" id="ARBA00022603"/>
    </source>
</evidence>
<dbReference type="InterPro" id="IPR013216">
    <property type="entry name" value="Methyltransf_11"/>
</dbReference>
<dbReference type="AlphaFoldDB" id="A0A2T6KLV9"/>
<protein>
    <recommendedName>
        <fullName evidence="3">Methyltransferase type 11 domain-containing protein</fullName>
    </recommendedName>
</protein>
<feature type="domain" description="Methyltransferase type 11" evidence="3">
    <location>
        <begin position="37"/>
        <end position="118"/>
    </location>
</feature>
<evidence type="ECO:0000259" key="3">
    <source>
        <dbReference type="Pfam" id="PF08241"/>
    </source>
</evidence>
<dbReference type="EMBL" id="QBUD01000002">
    <property type="protein sequence ID" value="PUB17147.1"/>
    <property type="molecule type" value="Genomic_DNA"/>
</dbReference>
<evidence type="ECO:0000313" key="5">
    <source>
        <dbReference type="Proteomes" id="UP000244523"/>
    </source>
</evidence>
<dbReference type="Pfam" id="PF08241">
    <property type="entry name" value="Methyltransf_11"/>
    <property type="match status" value="1"/>
</dbReference>
<reference evidence="4 5" key="1">
    <citation type="submission" date="2018-04" db="EMBL/GenBank/DDBJ databases">
        <title>Genomic Encyclopedia of Archaeal and Bacterial Type Strains, Phase II (KMG-II): from individual species to whole genera.</title>
        <authorList>
            <person name="Goeker M."/>
        </authorList>
    </citation>
    <scope>NUCLEOTIDE SEQUENCE [LARGE SCALE GENOMIC DNA]</scope>
    <source>
        <strain evidence="4 5">DSM 29955</strain>
    </source>
</reference>
<dbReference type="SUPFAM" id="SSF53335">
    <property type="entry name" value="S-adenosyl-L-methionine-dependent methyltransferases"/>
    <property type="match status" value="1"/>
</dbReference>
<dbReference type="GO" id="GO:0032259">
    <property type="term" value="P:methylation"/>
    <property type="evidence" value="ECO:0007669"/>
    <property type="project" value="UniProtKB-KW"/>
</dbReference>
<dbReference type="InterPro" id="IPR029063">
    <property type="entry name" value="SAM-dependent_MTases_sf"/>
</dbReference>
<evidence type="ECO:0000256" key="2">
    <source>
        <dbReference type="ARBA" id="ARBA00022679"/>
    </source>
</evidence>
<dbReference type="Gene3D" id="3.40.50.150">
    <property type="entry name" value="Vaccinia Virus protein VP39"/>
    <property type="match status" value="1"/>
</dbReference>
<comment type="caution">
    <text evidence="4">The sequence shown here is derived from an EMBL/GenBank/DDBJ whole genome shotgun (WGS) entry which is preliminary data.</text>
</comment>
<dbReference type="PANTHER" id="PTHR13090">
    <property type="entry name" value="ARGININE-HYDROXYLASE NDUFAF5, MITOCHONDRIAL"/>
    <property type="match status" value="1"/>
</dbReference>
<dbReference type="GO" id="GO:0008757">
    <property type="term" value="F:S-adenosylmethionine-dependent methyltransferase activity"/>
    <property type="evidence" value="ECO:0007669"/>
    <property type="project" value="InterPro"/>
</dbReference>
<gene>
    <name evidence="4" type="ORF">C8N45_102157</name>
</gene>
<organism evidence="4 5">
    <name type="scientific">Yoonia sediminilitoris</name>
    <dbReference type="NCBI Taxonomy" id="1286148"/>
    <lineage>
        <taxon>Bacteria</taxon>
        <taxon>Pseudomonadati</taxon>
        <taxon>Pseudomonadota</taxon>
        <taxon>Alphaproteobacteria</taxon>
        <taxon>Rhodobacterales</taxon>
        <taxon>Paracoccaceae</taxon>
        <taxon>Yoonia</taxon>
    </lineage>
</organism>
<accession>A0A2T6KLV9</accession>
<evidence type="ECO:0000313" key="4">
    <source>
        <dbReference type="EMBL" id="PUB17147.1"/>
    </source>
</evidence>
<sequence>MGGMTTPQLTDRTALARNRKRAQADALFLHDAVADEFHERLTEVNRTFTAIAIVTGFPAFWRQHYPDATIISDEDVLALEPGAYDLVLHAMALHWANDPVGQLVQCRHGLKKDGLLLCVFLGGQTLHELRASLAEAEAQVTGGLSPRIAPMGEIRDVGALLQRAGFAMPVADSTPMTASYVNAFHLMHDLRKMGENNALVGRIRHATRRNVLTEAACIYAENFRNADNRVDATFEMITLTGWAPSDDQPQPLRPGSATTRLAEALNATENPLPRDDEN</sequence>
<dbReference type="PANTHER" id="PTHR13090:SF1">
    <property type="entry name" value="ARGININE-HYDROXYLASE NDUFAF5, MITOCHONDRIAL"/>
    <property type="match status" value="1"/>
</dbReference>